<keyword evidence="2" id="KW-1185">Reference proteome</keyword>
<name>A0ABW6AVX8_9BACT</name>
<dbReference type="RefSeq" id="WP_381509241.1">
    <property type="nucleotide sequence ID" value="NZ_JBHUOM010000067.1"/>
</dbReference>
<organism evidence="1 2">
    <name type="scientific">Spirosoma flavum</name>
    <dbReference type="NCBI Taxonomy" id="2048557"/>
    <lineage>
        <taxon>Bacteria</taxon>
        <taxon>Pseudomonadati</taxon>
        <taxon>Bacteroidota</taxon>
        <taxon>Cytophagia</taxon>
        <taxon>Cytophagales</taxon>
        <taxon>Cytophagaceae</taxon>
        <taxon>Spirosoma</taxon>
    </lineage>
</organism>
<comment type="caution">
    <text evidence="1">The sequence shown here is derived from an EMBL/GenBank/DDBJ whole genome shotgun (WGS) entry which is preliminary data.</text>
</comment>
<accession>A0ABW6AVX8</accession>
<sequence>MCIIIDTNTLSSVFKNDDAQHHVFEPVKRWIMEGKGKVVYGGSKYISELGPNYVRLFSLLRGAGKAVFVPNDIVDSDMNVVSAQITHDNFDDQHIVALLRVSGCKLICSSDRRAYPFFRHNLFFNPARNKPKIYSSLGNTSLLVDRNIADVCLPCSPTTNAQRVVIGTV</sequence>
<proteinExistence type="predicted"/>
<gene>
    <name evidence="1" type="ORF">ACFS25_31740</name>
</gene>
<evidence type="ECO:0000313" key="1">
    <source>
        <dbReference type="EMBL" id="MFD2938378.1"/>
    </source>
</evidence>
<evidence type="ECO:0000313" key="2">
    <source>
        <dbReference type="Proteomes" id="UP001597512"/>
    </source>
</evidence>
<dbReference type="Proteomes" id="UP001597512">
    <property type="component" value="Unassembled WGS sequence"/>
</dbReference>
<evidence type="ECO:0008006" key="3">
    <source>
        <dbReference type="Google" id="ProtNLM"/>
    </source>
</evidence>
<protein>
    <recommendedName>
        <fullName evidence="3">PIN domain-containing protein</fullName>
    </recommendedName>
</protein>
<dbReference type="EMBL" id="JBHUOM010000067">
    <property type="protein sequence ID" value="MFD2938378.1"/>
    <property type="molecule type" value="Genomic_DNA"/>
</dbReference>
<reference evidence="2" key="1">
    <citation type="journal article" date="2019" name="Int. J. Syst. Evol. Microbiol.">
        <title>The Global Catalogue of Microorganisms (GCM) 10K type strain sequencing project: providing services to taxonomists for standard genome sequencing and annotation.</title>
        <authorList>
            <consortium name="The Broad Institute Genomics Platform"/>
            <consortium name="The Broad Institute Genome Sequencing Center for Infectious Disease"/>
            <person name="Wu L."/>
            <person name="Ma J."/>
        </authorList>
    </citation>
    <scope>NUCLEOTIDE SEQUENCE [LARGE SCALE GENOMIC DNA]</scope>
    <source>
        <strain evidence="2">KCTC 52490</strain>
    </source>
</reference>